<gene>
    <name evidence="2" type="ORF">FBBNIHIM_03385</name>
</gene>
<organism evidence="2 3">
    <name type="scientific">Pseudocitrobacter vendiensis</name>
    <dbReference type="NCBI Taxonomy" id="2488306"/>
    <lineage>
        <taxon>Bacteria</taxon>
        <taxon>Pseudomonadati</taxon>
        <taxon>Pseudomonadota</taxon>
        <taxon>Gammaproteobacteria</taxon>
        <taxon>Enterobacterales</taxon>
        <taxon>Enterobacteriaceae</taxon>
        <taxon>Pseudocitrobacter</taxon>
    </lineage>
</organism>
<evidence type="ECO:0000313" key="2">
    <source>
        <dbReference type="EMBL" id="CAH6635854.1"/>
    </source>
</evidence>
<evidence type="ECO:0000256" key="1">
    <source>
        <dbReference type="SAM" id="MobiDB-lite"/>
    </source>
</evidence>
<evidence type="ECO:0000313" key="3">
    <source>
        <dbReference type="Proteomes" id="UP001152651"/>
    </source>
</evidence>
<keyword evidence="3" id="KW-1185">Reference proteome</keyword>
<feature type="region of interest" description="Disordered" evidence="1">
    <location>
        <begin position="1"/>
        <end position="29"/>
    </location>
</feature>
<sequence>MARMGKRRDNRAAARNLPSNCNQDGGKHHAPAAASYYAVRRVNSFTLKPNTASVAK</sequence>
<reference evidence="2" key="1">
    <citation type="submission" date="2022-05" db="EMBL/GenBank/DDBJ databases">
        <authorList>
            <person name="Blom J."/>
        </authorList>
    </citation>
    <scope>NUCLEOTIDE SEQUENCE</scope>
    <source>
        <strain evidence="2">Type strain: CPO20170097</strain>
    </source>
</reference>
<comment type="caution">
    <text evidence="2">The sequence shown here is derived from an EMBL/GenBank/DDBJ whole genome shotgun (WGS) entry which is preliminary data.</text>
</comment>
<dbReference type="EMBL" id="CALSBS010000002">
    <property type="protein sequence ID" value="CAH6635854.1"/>
    <property type="molecule type" value="Genomic_DNA"/>
</dbReference>
<dbReference type="Proteomes" id="UP001152651">
    <property type="component" value="Unassembled WGS sequence"/>
</dbReference>
<protein>
    <submittedName>
        <fullName evidence="2">Uncharacterized protein</fullName>
    </submittedName>
</protein>
<name>A0ABM9F5T7_9ENTR</name>
<proteinExistence type="predicted"/>
<accession>A0ABM9F5T7</accession>